<dbReference type="GO" id="GO:0003723">
    <property type="term" value="F:RNA binding"/>
    <property type="evidence" value="ECO:0007669"/>
    <property type="project" value="UniProtKB-UniRule"/>
</dbReference>
<comment type="subunit">
    <text evidence="7">Interacts with dazl in an RNA-independent manner. The C-terminus can self-associate and also interact with the C-terminus of pabpc1, independently of RNA. RRM 1 and RRM 2 interact with both eif4g1 and paip1, and the C-terminus also interacts with paip1. Prior to oocyte maturation, found in a complex with dazl and pum2 proteins and spdy1 mRNA; pum2 dissociates from the complex during maturation. Interacts with the translation termination factor sup35/erf3.</text>
</comment>
<feature type="domain" description="PABC" evidence="11">
    <location>
        <begin position="495"/>
        <end position="572"/>
    </location>
</feature>
<dbReference type="InterPro" id="IPR012677">
    <property type="entry name" value="Nucleotide-bd_a/b_plait_sf"/>
</dbReference>
<dbReference type="InterPro" id="IPR000504">
    <property type="entry name" value="RRM_dom"/>
</dbReference>
<accession>A0A674A4E5</accession>
<evidence type="ECO:0000256" key="7">
    <source>
        <dbReference type="ARBA" id="ARBA00066197"/>
    </source>
</evidence>
<keyword evidence="13" id="KW-1185">Reference proteome</keyword>
<evidence type="ECO:0000256" key="1">
    <source>
        <dbReference type="ARBA" id="ARBA00004496"/>
    </source>
</evidence>
<dbReference type="InterPro" id="IPR034364">
    <property type="entry name" value="PABP_RRM1"/>
</dbReference>
<feature type="domain" description="RRM" evidence="10">
    <location>
        <begin position="192"/>
        <end position="269"/>
    </location>
</feature>
<dbReference type="AlphaFoldDB" id="A0A674A4E5"/>
<proteinExistence type="inferred from homology"/>
<dbReference type="CDD" id="cd12380">
    <property type="entry name" value="RRM3_I_PABPs"/>
    <property type="match status" value="1"/>
</dbReference>
<protein>
    <recommendedName>
        <fullName evidence="9">Polyadenylate-binding protein</fullName>
        <shortName evidence="9">PABP</shortName>
    </recommendedName>
</protein>
<dbReference type="InterPro" id="IPR036053">
    <property type="entry name" value="PABP-dom"/>
</dbReference>
<dbReference type="FunFam" id="3.30.70.330:FF:000003">
    <property type="entry name" value="Polyadenylate-binding protein"/>
    <property type="match status" value="1"/>
</dbReference>
<keyword evidence="4" id="KW-0677">Repeat</keyword>
<dbReference type="Pfam" id="PF00076">
    <property type="entry name" value="RRM_1"/>
    <property type="match status" value="4"/>
</dbReference>
<dbReference type="InterPro" id="IPR002004">
    <property type="entry name" value="PABP_HYD_C"/>
</dbReference>
<dbReference type="FunFam" id="3.30.70.330:FF:000021">
    <property type="entry name" value="Polyadenylate-binding protein"/>
    <property type="match status" value="1"/>
</dbReference>
<dbReference type="InterPro" id="IPR003954">
    <property type="entry name" value="RRM_euk-type"/>
</dbReference>
<comment type="function">
    <text evidence="6">Binds and protects the poly(A) tail of mRNA with or without an AU-rich element (ARE) and prevents mRNA deadenylation. Stimulates the translation of mRNAs to which it is bound during early development.</text>
</comment>
<dbReference type="FunFam" id="3.30.70.330:FF:000049">
    <property type="entry name" value="Polyadenylate-binding protein"/>
    <property type="match status" value="1"/>
</dbReference>
<comment type="subcellular location">
    <subcellularLocation>
        <location evidence="1 9">Cytoplasm</location>
    </subcellularLocation>
</comment>
<dbReference type="InterPro" id="IPR006515">
    <property type="entry name" value="PABP_1234"/>
</dbReference>
<dbReference type="SMART" id="SM00517">
    <property type="entry name" value="PolyA"/>
    <property type="match status" value="1"/>
</dbReference>
<feature type="domain" description="RRM" evidence="10">
    <location>
        <begin position="100"/>
        <end position="176"/>
    </location>
</feature>
<feature type="domain" description="RRM" evidence="10">
    <location>
        <begin position="295"/>
        <end position="371"/>
    </location>
</feature>
<evidence type="ECO:0000259" key="11">
    <source>
        <dbReference type="PROSITE" id="PS51309"/>
    </source>
</evidence>
<dbReference type="GO" id="GO:0005737">
    <property type="term" value="C:cytoplasm"/>
    <property type="evidence" value="ECO:0007669"/>
    <property type="project" value="UniProtKB-SubCell"/>
</dbReference>
<sequence length="586" mass="65383">MNTANEGSYPMASLYVGDLHPDITEAMLYEKFSPAGPVLSIRVCRDMITRRSLGYAYVNFSQPTDAERALDTMNFDVVKGKPIRIMWSQRDPSLRKSGVGNVFIKNLDKTIDNKALYDTFSAFGNILSCKVVCDENGSKGYAFVHFETQDAADRAIEKMNGMLLNDRKVFVGRFKSRKEREAELGAKAKEFTNVYIKNFGDDMNDDKLKEMFDQYGKTLSVRIMADPSGKSRGFGFVSYEKHEDANKACEEMNGQEFNGKTVFVGRAQKKMERQAELKRKFEMLKQERISRYQGVNLYIKNLDDTIDDEKLRKEFTPFGSITSAKVMLEEGRSKGFGFVCFSSPEEATKAVTEMNGRIVGSKPLYVALAQRKEERKAHLTNQYVQRIAGMRAMPANAIINQFQPASGYFMPAVPQVSVEGRVGSNGFERKLCFTGNALHNRIAGQAMGSRPSMGVPAPRAMTSYKYATSVRNTNPQVVHPIALQQSQPAVDVQGQEPLTASVLAVAPPQEQKQMLGERLFPLIQAVHPSLAGKITGMLLEIDNSELLHMLESNESLRSKVEEAVAVLQAHQAKKDAKWESSLVTGV</sequence>
<evidence type="ECO:0000256" key="9">
    <source>
        <dbReference type="RuleBase" id="RU362004"/>
    </source>
</evidence>
<dbReference type="PANTHER" id="PTHR24012">
    <property type="entry name" value="RNA BINDING PROTEIN"/>
    <property type="match status" value="1"/>
</dbReference>
<reference evidence="12" key="1">
    <citation type="submission" date="2025-08" db="UniProtKB">
        <authorList>
            <consortium name="Ensembl"/>
        </authorList>
    </citation>
    <scope>IDENTIFICATION</scope>
</reference>
<dbReference type="FunFam" id="1.10.1900.10:FF:000001">
    <property type="entry name" value="Polyadenylate-binding protein"/>
    <property type="match status" value="1"/>
</dbReference>
<name>A0A674A4E5_SALTR</name>
<dbReference type="SUPFAM" id="SSF63570">
    <property type="entry name" value="PABC (PABP) domain"/>
    <property type="match status" value="1"/>
</dbReference>
<dbReference type="SMART" id="SM00361">
    <property type="entry name" value="RRM_1"/>
    <property type="match status" value="3"/>
</dbReference>
<dbReference type="Gene3D" id="1.10.1900.10">
    <property type="entry name" value="c-terminal domain of poly(a) binding protein"/>
    <property type="match status" value="1"/>
</dbReference>
<dbReference type="CDD" id="cd12379">
    <property type="entry name" value="RRM2_I_PABPs"/>
    <property type="match status" value="1"/>
</dbReference>
<gene>
    <name evidence="12" type="primary">PABPC4</name>
    <name evidence="12" type="synonym">pabpc4</name>
</gene>
<dbReference type="PROSITE" id="PS50102">
    <property type="entry name" value="RRM"/>
    <property type="match status" value="4"/>
</dbReference>
<reference evidence="12" key="2">
    <citation type="submission" date="2025-09" db="UniProtKB">
        <authorList>
            <consortium name="Ensembl"/>
        </authorList>
    </citation>
    <scope>IDENTIFICATION</scope>
</reference>
<dbReference type="CDD" id="cd12381">
    <property type="entry name" value="RRM4_I_PABPs"/>
    <property type="match status" value="1"/>
</dbReference>
<dbReference type="InterPro" id="IPR035979">
    <property type="entry name" value="RBD_domain_sf"/>
</dbReference>
<evidence type="ECO:0000313" key="13">
    <source>
        <dbReference type="Proteomes" id="UP000472277"/>
    </source>
</evidence>
<evidence type="ECO:0000256" key="2">
    <source>
        <dbReference type="ARBA" id="ARBA00008557"/>
    </source>
</evidence>
<organism evidence="12 13">
    <name type="scientific">Salmo trutta</name>
    <name type="common">Brown trout</name>
    <dbReference type="NCBI Taxonomy" id="8032"/>
    <lineage>
        <taxon>Eukaryota</taxon>
        <taxon>Metazoa</taxon>
        <taxon>Chordata</taxon>
        <taxon>Craniata</taxon>
        <taxon>Vertebrata</taxon>
        <taxon>Euteleostomi</taxon>
        <taxon>Actinopterygii</taxon>
        <taxon>Neopterygii</taxon>
        <taxon>Teleostei</taxon>
        <taxon>Protacanthopterygii</taxon>
        <taxon>Salmoniformes</taxon>
        <taxon>Salmonidae</taxon>
        <taxon>Salmoninae</taxon>
        <taxon>Salmo</taxon>
    </lineage>
</organism>
<dbReference type="SMART" id="SM00360">
    <property type="entry name" value="RRM"/>
    <property type="match status" value="4"/>
</dbReference>
<dbReference type="Ensembl" id="ENSSTUT00000055551.1">
    <property type="protein sequence ID" value="ENSSTUP00000053141.1"/>
    <property type="gene ID" value="ENSSTUG00000022421.1"/>
</dbReference>
<dbReference type="CDD" id="cd12378">
    <property type="entry name" value="RRM1_I_PABPs"/>
    <property type="match status" value="1"/>
</dbReference>
<feature type="domain" description="RRM" evidence="10">
    <location>
        <begin position="12"/>
        <end position="90"/>
    </location>
</feature>
<dbReference type="Gene3D" id="3.30.70.330">
    <property type="match status" value="4"/>
</dbReference>
<comment type="function">
    <text evidence="9">Binds the poly(A) tail of mRNA.</text>
</comment>
<dbReference type="GO" id="GO:0010628">
    <property type="term" value="P:positive regulation of gene expression"/>
    <property type="evidence" value="ECO:0007669"/>
    <property type="project" value="UniProtKB-ARBA"/>
</dbReference>
<evidence type="ECO:0000256" key="8">
    <source>
        <dbReference type="PROSITE-ProRule" id="PRU00176"/>
    </source>
</evidence>
<comment type="similarity">
    <text evidence="2 9">Belongs to the polyadenylate-binding protein type-1 family.</text>
</comment>
<keyword evidence="5 8" id="KW-0694">RNA-binding</keyword>
<evidence type="ECO:0000256" key="4">
    <source>
        <dbReference type="ARBA" id="ARBA00022737"/>
    </source>
</evidence>
<keyword evidence="3 9" id="KW-0963">Cytoplasm</keyword>
<dbReference type="SUPFAM" id="SSF54928">
    <property type="entry name" value="RNA-binding domain, RBD"/>
    <property type="match status" value="2"/>
</dbReference>
<evidence type="ECO:0000256" key="3">
    <source>
        <dbReference type="ARBA" id="ARBA00022490"/>
    </source>
</evidence>
<dbReference type="FunFam" id="3.30.70.330:FF:000042">
    <property type="entry name" value="Polyadenylate-binding protein"/>
    <property type="match status" value="1"/>
</dbReference>
<dbReference type="Proteomes" id="UP000472277">
    <property type="component" value="Chromosome 33"/>
</dbReference>
<evidence type="ECO:0000313" key="12">
    <source>
        <dbReference type="Ensembl" id="ENSSTUP00000053141.1"/>
    </source>
</evidence>
<evidence type="ECO:0000256" key="5">
    <source>
        <dbReference type="ARBA" id="ARBA00022884"/>
    </source>
</evidence>
<evidence type="ECO:0000259" key="10">
    <source>
        <dbReference type="PROSITE" id="PS50102"/>
    </source>
</evidence>
<dbReference type="InterPro" id="IPR045305">
    <property type="entry name" value="RRM2_I_PABPs"/>
</dbReference>
<dbReference type="PROSITE" id="PS51309">
    <property type="entry name" value="PABC"/>
    <property type="match status" value="1"/>
</dbReference>
<dbReference type="NCBIfam" id="TIGR01628">
    <property type="entry name" value="PABP-1234"/>
    <property type="match status" value="1"/>
</dbReference>
<dbReference type="GeneTree" id="ENSGT00940000154788"/>
<evidence type="ECO:0000256" key="6">
    <source>
        <dbReference type="ARBA" id="ARBA00057784"/>
    </source>
</evidence>
<dbReference type="Pfam" id="PF00658">
    <property type="entry name" value="MLLE"/>
    <property type="match status" value="1"/>
</dbReference>